<dbReference type="PANTHER" id="PTHR33908:SF3">
    <property type="entry name" value="UNDECAPRENYL PHOSPHATE-ALPHA-4-AMINO-4-DEOXY-L-ARABINOSE ARABINOSYL TRANSFERASE"/>
    <property type="match status" value="1"/>
</dbReference>
<feature type="transmembrane region" description="Helical" evidence="8">
    <location>
        <begin position="141"/>
        <end position="158"/>
    </location>
</feature>
<dbReference type="InterPro" id="IPR050297">
    <property type="entry name" value="LipidA_mod_glycosyltrf_83"/>
</dbReference>
<evidence type="ECO:0000256" key="5">
    <source>
        <dbReference type="ARBA" id="ARBA00022692"/>
    </source>
</evidence>
<keyword evidence="4" id="KW-0808">Transferase</keyword>
<feature type="transmembrane region" description="Helical" evidence="8">
    <location>
        <begin position="343"/>
        <end position="361"/>
    </location>
</feature>
<feature type="transmembrane region" description="Helical" evidence="8">
    <location>
        <begin position="91"/>
        <end position="110"/>
    </location>
</feature>
<keyword evidence="3" id="KW-0328">Glycosyltransferase</keyword>
<keyword evidence="7 8" id="KW-0472">Membrane</keyword>
<dbReference type="GO" id="GO:0016763">
    <property type="term" value="F:pentosyltransferase activity"/>
    <property type="evidence" value="ECO:0007669"/>
    <property type="project" value="TreeGrafter"/>
</dbReference>
<feature type="transmembrane region" description="Helical" evidence="8">
    <location>
        <begin position="367"/>
        <end position="386"/>
    </location>
</feature>
<dbReference type="GO" id="GO:0005886">
    <property type="term" value="C:plasma membrane"/>
    <property type="evidence" value="ECO:0007669"/>
    <property type="project" value="UniProtKB-SubCell"/>
</dbReference>
<keyword evidence="2" id="KW-1003">Cell membrane</keyword>
<comment type="caution">
    <text evidence="10">The sequence shown here is derived from an EMBL/GenBank/DDBJ whole genome shotgun (WGS) entry which is preliminary data.</text>
</comment>
<organism evidence="10 11">
    <name type="scientific">Candidatus Woesebacteria bacterium RIFCSPHIGHO2_01_FULL_44_21</name>
    <dbReference type="NCBI Taxonomy" id="1802503"/>
    <lineage>
        <taxon>Bacteria</taxon>
        <taxon>Candidatus Woeseibacteriota</taxon>
    </lineage>
</organism>
<evidence type="ECO:0000256" key="6">
    <source>
        <dbReference type="ARBA" id="ARBA00022989"/>
    </source>
</evidence>
<gene>
    <name evidence="10" type="ORF">A2803_02560</name>
</gene>
<keyword evidence="5 8" id="KW-0812">Transmembrane</keyword>
<evidence type="ECO:0000256" key="2">
    <source>
        <dbReference type="ARBA" id="ARBA00022475"/>
    </source>
</evidence>
<evidence type="ECO:0000256" key="3">
    <source>
        <dbReference type="ARBA" id="ARBA00022676"/>
    </source>
</evidence>
<feature type="non-terminal residue" evidence="10">
    <location>
        <position position="550"/>
    </location>
</feature>
<reference evidence="10 11" key="1">
    <citation type="journal article" date="2016" name="Nat. Commun.">
        <title>Thousands of microbial genomes shed light on interconnected biogeochemical processes in an aquifer system.</title>
        <authorList>
            <person name="Anantharaman K."/>
            <person name="Brown C.T."/>
            <person name="Hug L.A."/>
            <person name="Sharon I."/>
            <person name="Castelle C.J."/>
            <person name="Probst A.J."/>
            <person name="Thomas B.C."/>
            <person name="Singh A."/>
            <person name="Wilkins M.J."/>
            <person name="Karaoz U."/>
            <person name="Brodie E.L."/>
            <person name="Williams K.H."/>
            <person name="Hubbard S.S."/>
            <person name="Banfield J.F."/>
        </authorList>
    </citation>
    <scope>NUCLEOTIDE SEQUENCE [LARGE SCALE GENOMIC DNA]</scope>
</reference>
<name>A0A1F7YX66_9BACT</name>
<feature type="transmembrane region" description="Helical" evidence="8">
    <location>
        <begin position="217"/>
        <end position="240"/>
    </location>
</feature>
<evidence type="ECO:0000256" key="7">
    <source>
        <dbReference type="ARBA" id="ARBA00023136"/>
    </source>
</evidence>
<dbReference type="EMBL" id="MGGP01000019">
    <property type="protein sequence ID" value="OGM31946.1"/>
    <property type="molecule type" value="Genomic_DNA"/>
</dbReference>
<dbReference type="GO" id="GO:0009103">
    <property type="term" value="P:lipopolysaccharide biosynthetic process"/>
    <property type="evidence" value="ECO:0007669"/>
    <property type="project" value="UniProtKB-ARBA"/>
</dbReference>
<evidence type="ECO:0000256" key="4">
    <source>
        <dbReference type="ARBA" id="ARBA00022679"/>
    </source>
</evidence>
<proteinExistence type="predicted"/>
<dbReference type="AlphaFoldDB" id="A0A1F7YX66"/>
<dbReference type="Proteomes" id="UP000178870">
    <property type="component" value="Unassembled WGS sequence"/>
</dbReference>
<dbReference type="InterPro" id="IPR038731">
    <property type="entry name" value="RgtA/B/C-like"/>
</dbReference>
<accession>A0A1F7YX66</accession>
<comment type="subcellular location">
    <subcellularLocation>
        <location evidence="1">Cell membrane</location>
        <topology evidence="1">Multi-pass membrane protein</topology>
    </subcellularLocation>
</comment>
<evidence type="ECO:0000313" key="10">
    <source>
        <dbReference type="EMBL" id="OGM31946.1"/>
    </source>
</evidence>
<feature type="transmembrane region" description="Helical" evidence="8">
    <location>
        <begin position="312"/>
        <end position="331"/>
    </location>
</feature>
<dbReference type="GO" id="GO:0010041">
    <property type="term" value="P:response to iron(III) ion"/>
    <property type="evidence" value="ECO:0007669"/>
    <property type="project" value="TreeGrafter"/>
</dbReference>
<sequence length="550" mass="63128">MQKKYNHYLLLLILLFSFFIRIWKIDAAPASLNWDEVSHGFNAYSILTTGKDEWSESFPAIFRAYGDYKLPVYVNLVAISESLFGLNPFSVRLPSILAGCITVLFSYLLVKKLFKKEEIALLTALLVAIEPWNLFLSRAALEANVALALIVSGVYFLLSGLEKKNCSLLLGIALFGLSVWTYNSARIFIPLLLIALTLIHKTEFYKIVKSSKSLATFYMLLAIVFLVPMFIQVSSGVGLARYESVQILNDTAIGRIGELRSNLSFDESVERLLFNKATYFAGQFTVNYLKHFSPEFLYLKGGDNYQFNIPNIGLLYLVNAPFLVLGIWRLFKQHGGKKYGKLIIAWLLIAPVASSLTEGAPHTLRSIVMLPIPMILTALGASYVFSRLAKFRWLFVVFALLLFVSFADYFNIYLSSYRVNYSWVWQYGYRQAVDFIKTNYNKYEKIVITKKYGEPHEFVLFYWPWDPSRFQNQDKTRYYQSNWYWVDKFDKFYFVNDWDIPKVGSEFALESGGTFDCASCLLVTSPGNAPENWKKIETINFLDGKIAFEI</sequence>
<evidence type="ECO:0000256" key="8">
    <source>
        <dbReference type="SAM" id="Phobius"/>
    </source>
</evidence>
<feature type="domain" description="Glycosyltransferase RgtA/B/C/D-like" evidence="9">
    <location>
        <begin position="71"/>
        <end position="227"/>
    </location>
</feature>
<evidence type="ECO:0000313" key="11">
    <source>
        <dbReference type="Proteomes" id="UP000178870"/>
    </source>
</evidence>
<evidence type="ECO:0000256" key="1">
    <source>
        <dbReference type="ARBA" id="ARBA00004651"/>
    </source>
</evidence>
<keyword evidence="6 8" id="KW-1133">Transmembrane helix</keyword>
<feature type="transmembrane region" description="Helical" evidence="8">
    <location>
        <begin position="393"/>
        <end position="414"/>
    </location>
</feature>
<dbReference type="Pfam" id="PF13231">
    <property type="entry name" value="PMT_2"/>
    <property type="match status" value="1"/>
</dbReference>
<dbReference type="PANTHER" id="PTHR33908">
    <property type="entry name" value="MANNOSYLTRANSFERASE YKCB-RELATED"/>
    <property type="match status" value="1"/>
</dbReference>
<protein>
    <recommendedName>
        <fullName evidence="9">Glycosyltransferase RgtA/B/C/D-like domain-containing protein</fullName>
    </recommendedName>
</protein>
<evidence type="ECO:0000259" key="9">
    <source>
        <dbReference type="Pfam" id="PF13231"/>
    </source>
</evidence>